<dbReference type="GO" id="GO:0016020">
    <property type="term" value="C:membrane"/>
    <property type="evidence" value="ECO:0007669"/>
    <property type="project" value="UniProtKB-SubCell"/>
</dbReference>
<dbReference type="NCBIfam" id="TIGR03023">
    <property type="entry name" value="WcaJ_sugtrans"/>
    <property type="match status" value="1"/>
</dbReference>
<keyword evidence="3 9" id="KW-0808">Transferase</keyword>
<dbReference type="AlphaFoldDB" id="A0A391P8N7"/>
<dbReference type="NCBIfam" id="TIGR03025">
    <property type="entry name" value="EPS_sugtrans"/>
    <property type="match status" value="1"/>
</dbReference>
<evidence type="ECO:0000256" key="2">
    <source>
        <dbReference type="ARBA" id="ARBA00006464"/>
    </source>
</evidence>
<dbReference type="EMBL" id="BHGK01000001">
    <property type="protein sequence ID" value="GCA66069.1"/>
    <property type="molecule type" value="Genomic_DNA"/>
</dbReference>
<feature type="transmembrane region" description="Helical" evidence="7">
    <location>
        <begin position="94"/>
        <end position="114"/>
    </location>
</feature>
<dbReference type="PANTHER" id="PTHR30576">
    <property type="entry name" value="COLANIC BIOSYNTHESIS UDP-GLUCOSE LIPID CARRIER TRANSFERASE"/>
    <property type="match status" value="1"/>
</dbReference>
<evidence type="ECO:0000313" key="10">
    <source>
        <dbReference type="Proteomes" id="UP000265643"/>
    </source>
</evidence>
<dbReference type="Proteomes" id="UP000265643">
    <property type="component" value="Unassembled WGS sequence"/>
</dbReference>
<comment type="caution">
    <text evidence="9">The sequence shown here is derived from an EMBL/GenBank/DDBJ whole genome shotgun (WGS) entry which is preliminary data.</text>
</comment>
<evidence type="ECO:0000256" key="3">
    <source>
        <dbReference type="ARBA" id="ARBA00022679"/>
    </source>
</evidence>
<evidence type="ECO:0000256" key="7">
    <source>
        <dbReference type="SAM" id="Phobius"/>
    </source>
</evidence>
<gene>
    <name evidence="9" type="ORF">KGMB01110_05050</name>
</gene>
<keyword evidence="10" id="KW-1185">Reference proteome</keyword>
<dbReference type="InterPro" id="IPR017473">
    <property type="entry name" value="Undecaprenyl-P_gluc_Ptfrase"/>
</dbReference>
<name>A0A391P8N7_9FIRM</name>
<comment type="similarity">
    <text evidence="2">Belongs to the bacterial sugar transferase family.</text>
</comment>
<accession>A0A391P8N7</accession>
<dbReference type="PANTHER" id="PTHR30576:SF0">
    <property type="entry name" value="UNDECAPRENYL-PHOSPHATE N-ACETYLGALACTOSAMINYL 1-PHOSPHATE TRANSFERASE-RELATED"/>
    <property type="match status" value="1"/>
</dbReference>
<keyword evidence="6 7" id="KW-0472">Membrane</keyword>
<dbReference type="Gene3D" id="3.40.50.720">
    <property type="entry name" value="NAD(P)-binding Rossmann-like Domain"/>
    <property type="match status" value="1"/>
</dbReference>
<feature type="transmembrane region" description="Helical" evidence="7">
    <location>
        <begin position="296"/>
        <end position="319"/>
    </location>
</feature>
<reference evidence="10" key="1">
    <citation type="submission" date="2018-09" db="EMBL/GenBank/DDBJ databases">
        <title>Draft Genome Sequence of Mediterraneibacter sp. KCTC 15684.</title>
        <authorList>
            <person name="Kim J.S."/>
            <person name="Han K.I."/>
            <person name="Suh M.K."/>
            <person name="Lee K.C."/>
            <person name="Eom M.K."/>
            <person name="Lee J.H."/>
            <person name="Park S.H."/>
            <person name="Kang S.W."/>
            <person name="Park J.E."/>
            <person name="Oh B.S."/>
            <person name="Yu S.Y."/>
            <person name="Choi S.H."/>
            <person name="Lee D.H."/>
            <person name="Yoon H."/>
            <person name="Kim B."/>
            <person name="Yang S.J."/>
            <person name="Lee J.S."/>
        </authorList>
    </citation>
    <scope>NUCLEOTIDE SEQUENCE [LARGE SCALE GENOMIC DNA]</scope>
    <source>
        <strain evidence="10">KCTC 15684</strain>
    </source>
</reference>
<dbReference type="InterPro" id="IPR017475">
    <property type="entry name" value="EPS_sugar_tfrase"/>
</dbReference>
<comment type="subcellular location">
    <subcellularLocation>
        <location evidence="1">Membrane</location>
        <topology evidence="1">Multi-pass membrane protein</topology>
    </subcellularLocation>
</comment>
<sequence>MKCARFKGEDRMIKDNQKYLNRVHVVLDALVIVISYVMAWYLRFQSGFFRMDPWYLSLREYCRALIYIVPGYLILYAVFQLYTAKRVQGRRLEAWHIIQANVIGLMGFILVLYVMKQANFSRTMIFIFFCLNVVLEVLLRNGIRLFLRKIRKNGYNQKHLLLVGYSRATEQYIDRIVANPEWGYSLRGILDDHQPRGTEYKGVKVIGSIDNLLIILPQNHVDEIAITLGLEEYHKLEYIVGMCEKSGVHTKFIPDYNNIIPTKPYTEDLLGLPVINIRHVPLNNFFNRMMKRAVDIFGAVVAIILFSPVMLGTCIAIKISSPGPLIFKQERVGLQNKTFSMYKFRSMIVQDAASEKSKWTTKDDPRVTKVGKFIRKTSIDELPQLFNILKGDMSLVGPRPERPQFVEKFKEEIPRYMIKHQVRPGLTGWAQINGFRGDTSIRKRIDCDLYYIENWTLGLDFKIIILTFFKGFVNKNAY</sequence>
<organism evidence="9 10">
    <name type="scientific">Mediterraneibacter butyricigenes</name>
    <dbReference type="NCBI Taxonomy" id="2316025"/>
    <lineage>
        <taxon>Bacteria</taxon>
        <taxon>Bacillati</taxon>
        <taxon>Bacillota</taxon>
        <taxon>Clostridia</taxon>
        <taxon>Lachnospirales</taxon>
        <taxon>Lachnospiraceae</taxon>
        <taxon>Mediterraneibacter</taxon>
    </lineage>
</organism>
<dbReference type="InterPro" id="IPR003362">
    <property type="entry name" value="Bact_transf"/>
</dbReference>
<evidence type="ECO:0000256" key="5">
    <source>
        <dbReference type="ARBA" id="ARBA00022989"/>
    </source>
</evidence>
<proteinExistence type="inferred from homology"/>
<feature type="transmembrane region" description="Helical" evidence="7">
    <location>
        <begin position="120"/>
        <end position="139"/>
    </location>
</feature>
<dbReference type="Pfam" id="PF02397">
    <property type="entry name" value="Bac_transf"/>
    <property type="match status" value="1"/>
</dbReference>
<dbReference type="Pfam" id="PF13727">
    <property type="entry name" value="CoA_binding_3"/>
    <property type="match status" value="1"/>
</dbReference>
<protein>
    <submittedName>
        <fullName evidence="9">Undecaprenyl-phosphate glucose phosphotransferase</fullName>
    </submittedName>
</protein>
<evidence type="ECO:0000259" key="8">
    <source>
        <dbReference type="Pfam" id="PF02397"/>
    </source>
</evidence>
<feature type="domain" description="Bacterial sugar transferase" evidence="8">
    <location>
        <begin position="291"/>
        <end position="470"/>
    </location>
</feature>
<evidence type="ECO:0000256" key="4">
    <source>
        <dbReference type="ARBA" id="ARBA00022692"/>
    </source>
</evidence>
<feature type="transmembrane region" description="Helical" evidence="7">
    <location>
        <begin position="64"/>
        <end position="82"/>
    </location>
</feature>
<evidence type="ECO:0000313" key="9">
    <source>
        <dbReference type="EMBL" id="GCA66069.1"/>
    </source>
</evidence>
<evidence type="ECO:0000256" key="6">
    <source>
        <dbReference type="ARBA" id="ARBA00023136"/>
    </source>
</evidence>
<evidence type="ECO:0000256" key="1">
    <source>
        <dbReference type="ARBA" id="ARBA00004141"/>
    </source>
</evidence>
<feature type="transmembrane region" description="Helical" evidence="7">
    <location>
        <begin position="21"/>
        <end position="44"/>
    </location>
</feature>
<dbReference type="GO" id="GO:0016780">
    <property type="term" value="F:phosphotransferase activity, for other substituted phosphate groups"/>
    <property type="evidence" value="ECO:0007669"/>
    <property type="project" value="TreeGrafter"/>
</dbReference>
<keyword evidence="5 7" id="KW-1133">Transmembrane helix</keyword>
<keyword evidence="4 7" id="KW-0812">Transmembrane</keyword>